<keyword evidence="6" id="KW-0413">Isomerase</keyword>
<dbReference type="Proteomes" id="UP000252355">
    <property type="component" value="Unassembled WGS sequence"/>
</dbReference>
<feature type="domain" description="Helicase ATP-binding" evidence="10">
    <location>
        <begin position="203"/>
        <end position="359"/>
    </location>
</feature>
<comment type="catalytic activity">
    <reaction evidence="7">
        <text>Couples ATP hydrolysis with the unwinding of duplex DNA by translocating in the 3'-5' direction.</text>
        <dbReference type="EC" id="5.6.2.4"/>
    </reaction>
</comment>
<comment type="similarity">
    <text evidence="1">Belongs to the helicase family. RAD25/XPB subfamily.</text>
</comment>
<dbReference type="PROSITE" id="PS51192">
    <property type="entry name" value="HELICASE_ATP_BIND_1"/>
    <property type="match status" value="1"/>
</dbReference>
<dbReference type="InterPro" id="IPR050615">
    <property type="entry name" value="ATP-dep_DNA_Helicase"/>
</dbReference>
<dbReference type="PANTHER" id="PTHR11274:SF0">
    <property type="entry name" value="GENERAL TRANSCRIPTION AND DNA REPAIR FACTOR IIH HELICASE SUBUNIT XPB"/>
    <property type="match status" value="1"/>
</dbReference>
<accession>A0A367Z8R3</accession>
<keyword evidence="3" id="KW-0378">Hydrolase</keyword>
<evidence type="ECO:0000256" key="2">
    <source>
        <dbReference type="ARBA" id="ARBA00022741"/>
    </source>
</evidence>
<dbReference type="EMBL" id="QOQW01000049">
    <property type="protein sequence ID" value="RCK73672.1"/>
    <property type="molecule type" value="Genomic_DNA"/>
</dbReference>
<dbReference type="Pfam" id="PF16203">
    <property type="entry name" value="ERCC3_RAD25_C"/>
    <property type="match status" value="1"/>
</dbReference>
<evidence type="ECO:0000259" key="10">
    <source>
        <dbReference type="PROSITE" id="PS51192"/>
    </source>
</evidence>
<keyword evidence="4 12" id="KW-0347">Helicase</keyword>
<evidence type="ECO:0000256" key="1">
    <source>
        <dbReference type="ARBA" id="ARBA00006637"/>
    </source>
</evidence>
<evidence type="ECO:0000313" key="13">
    <source>
        <dbReference type="Proteomes" id="UP000252355"/>
    </source>
</evidence>
<dbReference type="SUPFAM" id="SSF52540">
    <property type="entry name" value="P-loop containing nucleoside triphosphate hydrolases"/>
    <property type="match status" value="2"/>
</dbReference>
<dbReference type="InterPro" id="IPR032438">
    <property type="entry name" value="ERCC3_RAD25_C"/>
</dbReference>
<dbReference type="InterPro" id="IPR006935">
    <property type="entry name" value="Helicase/UvrB_N"/>
</dbReference>
<dbReference type="GO" id="GO:0043138">
    <property type="term" value="F:3'-5' DNA helicase activity"/>
    <property type="evidence" value="ECO:0007669"/>
    <property type="project" value="UniProtKB-EC"/>
</dbReference>
<dbReference type="SMART" id="SM00490">
    <property type="entry name" value="HELICc"/>
    <property type="match status" value="1"/>
</dbReference>
<gene>
    <name evidence="12" type="ORF">OZSIB_1873</name>
</gene>
<evidence type="ECO:0000256" key="6">
    <source>
        <dbReference type="ARBA" id="ARBA00023235"/>
    </source>
</evidence>
<feature type="domain" description="Helicase C-terminal" evidence="11">
    <location>
        <begin position="410"/>
        <end position="561"/>
    </location>
</feature>
<dbReference type="InterPro" id="IPR014001">
    <property type="entry name" value="Helicase_ATP-bd"/>
</dbReference>
<organism evidence="12 13">
    <name type="scientific">Candidatus Ozemobacter sibiricus</name>
    <dbReference type="NCBI Taxonomy" id="2268124"/>
    <lineage>
        <taxon>Bacteria</taxon>
        <taxon>Candidatus Ozemobacteria</taxon>
        <taxon>Candidatus Ozemobacterales</taxon>
        <taxon>Candidatus Ozemobacteraceae</taxon>
        <taxon>Candidatus Ozemobacter</taxon>
    </lineage>
</organism>
<dbReference type="AlphaFoldDB" id="A0A367Z8R3"/>
<dbReference type="GO" id="GO:0016787">
    <property type="term" value="F:hydrolase activity"/>
    <property type="evidence" value="ECO:0007669"/>
    <property type="project" value="UniProtKB-KW"/>
</dbReference>
<dbReference type="InterPro" id="IPR032830">
    <property type="entry name" value="XPB/Ssl2_N"/>
</dbReference>
<dbReference type="PRINTS" id="PR00851">
    <property type="entry name" value="XRODRMPGMNTB"/>
</dbReference>
<keyword evidence="5" id="KW-0067">ATP-binding</keyword>
<dbReference type="Gene3D" id="3.40.50.300">
    <property type="entry name" value="P-loop containing nucleotide triphosphate hydrolases"/>
    <property type="match status" value="2"/>
</dbReference>
<reference evidence="12 13" key="1">
    <citation type="submission" date="2018-05" db="EMBL/GenBank/DDBJ databases">
        <title>A metagenomic window into the 2 km-deep terrestrial subsurface aquifer revealed taxonomically and functionally diverse microbial community comprising novel uncultured bacterial lineages.</title>
        <authorList>
            <person name="Kadnikov V.V."/>
            <person name="Mardanov A.V."/>
            <person name="Beletsky A.V."/>
            <person name="Banks D."/>
            <person name="Pimenov N.V."/>
            <person name="Frank Y.A."/>
            <person name="Karnachuk O.V."/>
            <person name="Ravin N.V."/>
        </authorList>
    </citation>
    <scope>NUCLEOTIDE SEQUENCE [LARGE SCALE GENOMIC DNA]</scope>
    <source>
        <strain evidence="12">BY5</strain>
    </source>
</reference>
<dbReference type="InterPro" id="IPR027417">
    <property type="entry name" value="P-loop_NTPase"/>
</dbReference>
<dbReference type="CDD" id="cd18789">
    <property type="entry name" value="SF2_C_XPB"/>
    <property type="match status" value="1"/>
</dbReference>
<dbReference type="Pfam" id="PF13625">
    <property type="entry name" value="Helicase_C_3"/>
    <property type="match status" value="1"/>
</dbReference>
<dbReference type="NCBIfam" id="NF045503">
    <property type="entry name" value="repair_heli_XPB"/>
    <property type="match status" value="1"/>
</dbReference>
<dbReference type="Pfam" id="PF04851">
    <property type="entry name" value="ResIII"/>
    <property type="match status" value="1"/>
</dbReference>
<comment type="catalytic activity">
    <reaction evidence="9">
        <text>ATP + H2O = ADP + phosphate + H(+)</text>
        <dbReference type="Rhea" id="RHEA:13065"/>
        <dbReference type="ChEBI" id="CHEBI:15377"/>
        <dbReference type="ChEBI" id="CHEBI:15378"/>
        <dbReference type="ChEBI" id="CHEBI:30616"/>
        <dbReference type="ChEBI" id="CHEBI:43474"/>
        <dbReference type="ChEBI" id="CHEBI:456216"/>
        <dbReference type="EC" id="5.6.2.4"/>
    </reaction>
</comment>
<evidence type="ECO:0000256" key="3">
    <source>
        <dbReference type="ARBA" id="ARBA00022801"/>
    </source>
</evidence>
<dbReference type="PROSITE" id="PS51194">
    <property type="entry name" value="HELICASE_CTER"/>
    <property type="match status" value="1"/>
</dbReference>
<evidence type="ECO:0000256" key="7">
    <source>
        <dbReference type="ARBA" id="ARBA00034617"/>
    </source>
</evidence>
<dbReference type="CDD" id="cd18029">
    <property type="entry name" value="DEXHc_XPB"/>
    <property type="match status" value="1"/>
</dbReference>
<comment type="caution">
    <text evidence="12">The sequence shown here is derived from an EMBL/GenBank/DDBJ whole genome shotgun (WGS) entry which is preliminary data.</text>
</comment>
<dbReference type="InterPro" id="IPR001650">
    <property type="entry name" value="Helicase_C-like"/>
</dbReference>
<dbReference type="SMART" id="SM00487">
    <property type="entry name" value="DEXDc"/>
    <property type="match status" value="1"/>
</dbReference>
<evidence type="ECO:0000256" key="4">
    <source>
        <dbReference type="ARBA" id="ARBA00022806"/>
    </source>
</evidence>
<dbReference type="PANTHER" id="PTHR11274">
    <property type="entry name" value="RAD25/XP-B DNA REPAIR HELICASE"/>
    <property type="match status" value="1"/>
</dbReference>
<evidence type="ECO:0000259" key="11">
    <source>
        <dbReference type="PROSITE" id="PS51194"/>
    </source>
</evidence>
<evidence type="ECO:0000256" key="5">
    <source>
        <dbReference type="ARBA" id="ARBA00022840"/>
    </source>
</evidence>
<protein>
    <recommendedName>
        <fullName evidence="8">DNA 3'-5' helicase</fullName>
        <ecNumber evidence="8">5.6.2.4</ecNumber>
    </recommendedName>
</protein>
<sequence>MTQTRDMPLIVQSDFTVLAEVDHPRFAEARDRLSRFAELIKAPEHVHTYRITPLSVWNACAAGATAAGITADLEAFARFPPPASVLIGVRDFASRYGRLVLTRHDEGSLLLEASDPALAEEMARHPDVRHFFRERVGPTRFLLSPLQRGRLKQALVGVGFPVDDRAGYVAGSPLPIKLRAERRSGGPFALRPYQLAAAEAFHAGGSERGGSGVVVLPCGAGKTMVGMACMAQLQTSTLVLTTSVSAIRQWRDELLDKTSLGEDLIAEYSGERKDIAPVTLATYQVITHRASKDGDYPHFQLFDRQDWGLIIYDEVHVLPAPVFQVTAALQARRRLGLTATLVREDGREGDVFALIGPKKADVPWKTLEAQGWIAKAECTEVRLPLPERLRMPYAVASPKEKFRLASENPDKRPLVKALLERHADEPALVIGVFLDQLQALAGELGAPLVTGTTTQAKRERIFADFRAGRTRVVVVSKVANFALDFPEASVAIQVAGTFGSRQEEAQRLGRILRPKPGRNQAHFYTLVSADTVEQEYALHRQMFLCEQGYAYRIVEDPAALFPAHEIASERSRER</sequence>
<dbReference type="GO" id="GO:0003677">
    <property type="term" value="F:DNA binding"/>
    <property type="evidence" value="ECO:0007669"/>
    <property type="project" value="InterPro"/>
</dbReference>
<name>A0A367Z8R3_9BACT</name>
<keyword evidence="2" id="KW-0547">Nucleotide-binding</keyword>
<evidence type="ECO:0000256" key="9">
    <source>
        <dbReference type="ARBA" id="ARBA00048988"/>
    </source>
</evidence>
<dbReference type="GO" id="GO:0005524">
    <property type="term" value="F:ATP binding"/>
    <property type="evidence" value="ECO:0007669"/>
    <property type="project" value="UniProtKB-KW"/>
</dbReference>
<dbReference type="EC" id="5.6.2.4" evidence="8"/>
<proteinExistence type="inferred from homology"/>
<evidence type="ECO:0000256" key="8">
    <source>
        <dbReference type="ARBA" id="ARBA00034808"/>
    </source>
</evidence>
<evidence type="ECO:0000313" key="12">
    <source>
        <dbReference type="EMBL" id="RCK73672.1"/>
    </source>
</evidence>